<evidence type="ECO:0000313" key="2">
    <source>
        <dbReference type="EMBL" id="KZV22341.1"/>
    </source>
</evidence>
<dbReference type="EMBL" id="KV014392">
    <property type="protein sequence ID" value="KZV22341.1"/>
    <property type="molecule type" value="Genomic_DNA"/>
</dbReference>
<keyword evidence="3" id="KW-1185">Reference proteome</keyword>
<accession>A0A2Z7AKM0</accession>
<evidence type="ECO:0000256" key="1">
    <source>
        <dbReference type="SAM" id="MobiDB-lite"/>
    </source>
</evidence>
<protein>
    <submittedName>
        <fullName evidence="2">Uncharacterized protein</fullName>
    </submittedName>
</protein>
<reference evidence="2 3" key="1">
    <citation type="journal article" date="2015" name="Proc. Natl. Acad. Sci. U.S.A.">
        <title>The resurrection genome of Boea hygrometrica: A blueprint for survival of dehydration.</title>
        <authorList>
            <person name="Xiao L."/>
            <person name="Yang G."/>
            <person name="Zhang L."/>
            <person name="Yang X."/>
            <person name="Zhao S."/>
            <person name="Ji Z."/>
            <person name="Zhou Q."/>
            <person name="Hu M."/>
            <person name="Wang Y."/>
            <person name="Chen M."/>
            <person name="Xu Y."/>
            <person name="Jin H."/>
            <person name="Xiao X."/>
            <person name="Hu G."/>
            <person name="Bao F."/>
            <person name="Hu Y."/>
            <person name="Wan P."/>
            <person name="Li L."/>
            <person name="Deng X."/>
            <person name="Kuang T."/>
            <person name="Xiang C."/>
            <person name="Zhu J.K."/>
            <person name="Oliver M.J."/>
            <person name="He Y."/>
        </authorList>
    </citation>
    <scope>NUCLEOTIDE SEQUENCE [LARGE SCALE GENOMIC DNA]</scope>
    <source>
        <strain evidence="3">cv. XS01</strain>
    </source>
</reference>
<name>A0A2Z7AKM0_9LAMI</name>
<evidence type="ECO:0000313" key="3">
    <source>
        <dbReference type="Proteomes" id="UP000250235"/>
    </source>
</evidence>
<proteinExistence type="predicted"/>
<organism evidence="2 3">
    <name type="scientific">Dorcoceras hygrometricum</name>
    <dbReference type="NCBI Taxonomy" id="472368"/>
    <lineage>
        <taxon>Eukaryota</taxon>
        <taxon>Viridiplantae</taxon>
        <taxon>Streptophyta</taxon>
        <taxon>Embryophyta</taxon>
        <taxon>Tracheophyta</taxon>
        <taxon>Spermatophyta</taxon>
        <taxon>Magnoliopsida</taxon>
        <taxon>eudicotyledons</taxon>
        <taxon>Gunneridae</taxon>
        <taxon>Pentapetalae</taxon>
        <taxon>asterids</taxon>
        <taxon>lamiids</taxon>
        <taxon>Lamiales</taxon>
        <taxon>Gesneriaceae</taxon>
        <taxon>Didymocarpoideae</taxon>
        <taxon>Trichosporeae</taxon>
        <taxon>Loxocarpinae</taxon>
        <taxon>Dorcoceras</taxon>
    </lineage>
</organism>
<sequence length="184" mass="20466">MSTGYANLATGFIATAGSLKLSTGCAVACVWLSNWLDQTLATGSCDWLSTQRASAELQGQNDVVSTVGDPDPPPGEAAEEHKTGARRRSIRKQQFIIVIHRAFKRVTSLELVPGSNRYYNNPALLGRLRQSGPRPDPRLLRQAALEALTRSARTDSPRRIGRKQFFRRRRRRRRRRVEAAAAAI</sequence>
<dbReference type="Proteomes" id="UP000250235">
    <property type="component" value="Unassembled WGS sequence"/>
</dbReference>
<feature type="region of interest" description="Disordered" evidence="1">
    <location>
        <begin position="58"/>
        <end position="87"/>
    </location>
</feature>
<gene>
    <name evidence="2" type="ORF">F511_20438</name>
</gene>
<dbReference type="AlphaFoldDB" id="A0A2Z7AKM0"/>